<name>A0A2M8KST9_9BACT</name>
<evidence type="ECO:0000313" key="3">
    <source>
        <dbReference type="EMBL" id="PJE62998.1"/>
    </source>
</evidence>
<dbReference type="EMBL" id="PFED01000084">
    <property type="protein sequence ID" value="PJE62998.1"/>
    <property type="molecule type" value="Genomic_DNA"/>
</dbReference>
<dbReference type="Pfam" id="PF00486">
    <property type="entry name" value="Trans_reg_C"/>
    <property type="match status" value="1"/>
</dbReference>
<feature type="domain" description="OmpR/PhoB-type" evidence="2">
    <location>
        <begin position="288"/>
        <end position="364"/>
    </location>
</feature>
<dbReference type="GO" id="GO:0003677">
    <property type="term" value="F:DNA binding"/>
    <property type="evidence" value="ECO:0007669"/>
    <property type="project" value="UniProtKB-KW"/>
</dbReference>
<keyword evidence="1" id="KW-0238">DNA-binding</keyword>
<gene>
    <name evidence="3" type="ORF">COU88_01930</name>
</gene>
<dbReference type="SUPFAM" id="SSF46894">
    <property type="entry name" value="C-terminal effector domain of the bipartite response regulators"/>
    <property type="match status" value="1"/>
</dbReference>
<dbReference type="AlphaFoldDB" id="A0A2M8KST9"/>
<protein>
    <recommendedName>
        <fullName evidence="2">OmpR/PhoB-type domain-containing protein</fullName>
    </recommendedName>
</protein>
<dbReference type="SMART" id="SM00862">
    <property type="entry name" value="Trans_reg_C"/>
    <property type="match status" value="1"/>
</dbReference>
<evidence type="ECO:0000259" key="2">
    <source>
        <dbReference type="SMART" id="SM00862"/>
    </source>
</evidence>
<sequence length="369" mass="42184">MRIAPNYKTVLDKLHKTIEIGFPMSCVGMYDCGVDHIFGLLKEQNLNHKKHIFIPLYIENTMSCSKIEALLLSELKKRLSEKASLKTTVWETLSYYTQNTSVVLIFYIGYKAKINLAFAKKLLASRFQIGKKLNWILFGTYGIFHQMKHEVQEKMLSSCVITILPHTAHSLQAVFSDYRDWYGKIAGKLEKSIIQLSGGNPGLLKSLYLLALSNKLDKWMSDKSLLARLSRIAEELSLHQRHILLMMNEKPTNAHKDVLKDLELYGYIQNNKIFSPLLRQYLFLTAVESTIVLSQSQKSIFSLLKTTSGLVSRENIAGALWGDRIQIKYSDWAIDQAIYALRKTLKQHSTGFSIQTKRNQGYALTSTLH</sequence>
<dbReference type="InterPro" id="IPR036388">
    <property type="entry name" value="WH-like_DNA-bd_sf"/>
</dbReference>
<reference evidence="4" key="1">
    <citation type="submission" date="2017-09" db="EMBL/GenBank/DDBJ databases">
        <title>Depth-based differentiation of microbial function through sediment-hosted aquifers and enrichment of novel symbionts in the deep terrestrial subsurface.</title>
        <authorList>
            <person name="Probst A.J."/>
            <person name="Ladd B."/>
            <person name="Jarett J.K."/>
            <person name="Geller-Mcgrath D.E."/>
            <person name="Sieber C.M.K."/>
            <person name="Emerson J.B."/>
            <person name="Anantharaman K."/>
            <person name="Thomas B.C."/>
            <person name="Malmstrom R."/>
            <person name="Stieglmeier M."/>
            <person name="Klingl A."/>
            <person name="Woyke T."/>
            <person name="Ryan C.M."/>
            <person name="Banfield J.F."/>
        </authorList>
    </citation>
    <scope>NUCLEOTIDE SEQUENCE [LARGE SCALE GENOMIC DNA]</scope>
</reference>
<organism evidence="3 4">
    <name type="scientific">Candidatus Roizmanbacteria bacterium CG10_big_fil_rev_8_21_14_0_10_39_6</name>
    <dbReference type="NCBI Taxonomy" id="1974853"/>
    <lineage>
        <taxon>Bacteria</taxon>
        <taxon>Candidatus Roizmaniibacteriota</taxon>
    </lineage>
</organism>
<dbReference type="InterPro" id="IPR016032">
    <property type="entry name" value="Sig_transdc_resp-reg_C-effctor"/>
</dbReference>
<comment type="caution">
    <text evidence="3">The sequence shown here is derived from an EMBL/GenBank/DDBJ whole genome shotgun (WGS) entry which is preliminary data.</text>
</comment>
<proteinExistence type="predicted"/>
<accession>A0A2M8KST9</accession>
<evidence type="ECO:0000313" key="4">
    <source>
        <dbReference type="Proteomes" id="UP000229554"/>
    </source>
</evidence>
<dbReference type="GO" id="GO:0000160">
    <property type="term" value="P:phosphorelay signal transduction system"/>
    <property type="evidence" value="ECO:0007669"/>
    <property type="project" value="InterPro"/>
</dbReference>
<dbReference type="InterPro" id="IPR001867">
    <property type="entry name" value="OmpR/PhoB-type_DNA-bd"/>
</dbReference>
<dbReference type="GO" id="GO:0006355">
    <property type="term" value="P:regulation of DNA-templated transcription"/>
    <property type="evidence" value="ECO:0007669"/>
    <property type="project" value="InterPro"/>
</dbReference>
<dbReference type="Proteomes" id="UP000229554">
    <property type="component" value="Unassembled WGS sequence"/>
</dbReference>
<evidence type="ECO:0000256" key="1">
    <source>
        <dbReference type="ARBA" id="ARBA00023125"/>
    </source>
</evidence>
<dbReference type="Gene3D" id="1.10.10.10">
    <property type="entry name" value="Winged helix-like DNA-binding domain superfamily/Winged helix DNA-binding domain"/>
    <property type="match status" value="1"/>
</dbReference>